<comment type="caution">
    <text evidence="6">The sequence shown here is derived from an EMBL/GenBank/DDBJ whole genome shotgun (WGS) entry which is preliminary data.</text>
</comment>
<comment type="subcellular location">
    <subcellularLocation>
        <location evidence="1">Periplasm</location>
    </subcellularLocation>
</comment>
<dbReference type="InterPro" id="IPR033138">
    <property type="entry name" value="Cu_oxidase_CS"/>
</dbReference>
<keyword evidence="3" id="KW-0574">Periplasm</keyword>
<dbReference type="CDD" id="cd04211">
    <property type="entry name" value="Cupredoxin_like_2"/>
    <property type="match status" value="1"/>
</dbReference>
<dbReference type="PROSITE" id="PS00079">
    <property type="entry name" value="MULTICOPPER_OXIDASE1"/>
    <property type="match status" value="1"/>
</dbReference>
<evidence type="ECO:0000256" key="1">
    <source>
        <dbReference type="ARBA" id="ARBA00004418"/>
    </source>
</evidence>
<evidence type="ECO:0000313" key="7">
    <source>
        <dbReference type="Proteomes" id="UP000657372"/>
    </source>
</evidence>
<dbReference type="Proteomes" id="UP000657372">
    <property type="component" value="Unassembled WGS sequence"/>
</dbReference>
<reference evidence="6 7" key="1">
    <citation type="submission" date="2020-11" db="EMBL/GenBank/DDBJ databases">
        <title>WGS of Herminiimonas contaminans strain Marseille-Q4544 isolated from planarians Schmidtea mediterranea.</title>
        <authorList>
            <person name="Kangale L."/>
        </authorList>
    </citation>
    <scope>NUCLEOTIDE SEQUENCE [LARGE SCALE GENOMIC DNA]</scope>
    <source>
        <strain evidence="6 7">Marseille-Q4544</strain>
    </source>
</reference>
<evidence type="ECO:0000256" key="4">
    <source>
        <dbReference type="ARBA" id="ARBA00023008"/>
    </source>
</evidence>
<evidence type="ECO:0000313" key="6">
    <source>
        <dbReference type="EMBL" id="MBF8178729.1"/>
    </source>
</evidence>
<accession>A0ABS0EVI6</accession>
<dbReference type="InterPro" id="IPR050845">
    <property type="entry name" value="Cu-binding_ET"/>
</dbReference>
<dbReference type="Pfam" id="PF00127">
    <property type="entry name" value="Copper-bind"/>
    <property type="match status" value="1"/>
</dbReference>
<dbReference type="SUPFAM" id="SSF49503">
    <property type="entry name" value="Cupredoxins"/>
    <property type="match status" value="1"/>
</dbReference>
<dbReference type="Gene3D" id="2.60.40.420">
    <property type="entry name" value="Cupredoxins - blue copper proteins"/>
    <property type="match status" value="1"/>
</dbReference>
<proteinExistence type="predicted"/>
<keyword evidence="4" id="KW-0186">Copper</keyword>
<dbReference type="RefSeq" id="WP_195875980.1">
    <property type="nucleotide sequence ID" value="NZ_JADOEL010000011.1"/>
</dbReference>
<dbReference type="PANTHER" id="PTHR38439:SF3">
    <property type="entry name" value="COPPER-RESISTANT CUPROPROTEIN COPI"/>
    <property type="match status" value="1"/>
</dbReference>
<evidence type="ECO:0000256" key="2">
    <source>
        <dbReference type="ARBA" id="ARBA00022723"/>
    </source>
</evidence>
<organism evidence="6 7">
    <name type="scientific">Herminiimonas contaminans</name>
    <dbReference type="NCBI Taxonomy" id="1111140"/>
    <lineage>
        <taxon>Bacteria</taxon>
        <taxon>Pseudomonadati</taxon>
        <taxon>Pseudomonadota</taxon>
        <taxon>Betaproteobacteria</taxon>
        <taxon>Burkholderiales</taxon>
        <taxon>Oxalobacteraceae</taxon>
        <taxon>Herminiimonas</taxon>
    </lineage>
</organism>
<keyword evidence="7" id="KW-1185">Reference proteome</keyword>
<feature type="domain" description="Blue (type 1) copper" evidence="5">
    <location>
        <begin position="51"/>
        <end position="153"/>
    </location>
</feature>
<dbReference type="InterPro" id="IPR000923">
    <property type="entry name" value="BlueCu_1"/>
</dbReference>
<dbReference type="InterPro" id="IPR008972">
    <property type="entry name" value="Cupredoxin"/>
</dbReference>
<keyword evidence="2" id="KW-0479">Metal-binding</keyword>
<protein>
    <submittedName>
        <fullName evidence="6">Cupredoxin family protein</fullName>
    </submittedName>
</protein>
<evidence type="ECO:0000259" key="5">
    <source>
        <dbReference type="Pfam" id="PF00127"/>
    </source>
</evidence>
<dbReference type="PANTHER" id="PTHR38439">
    <property type="entry name" value="AURACYANIN-B"/>
    <property type="match status" value="1"/>
</dbReference>
<evidence type="ECO:0000256" key="3">
    <source>
        <dbReference type="ARBA" id="ARBA00022764"/>
    </source>
</evidence>
<gene>
    <name evidence="6" type="ORF">IXC47_13650</name>
</gene>
<name>A0ABS0EVI6_9BURK</name>
<sequence length="163" mass="18041">MLAALLFASSVALAHDDGHGKPVFDASKAEQKEFGIAGDPTKVHRTIKLVMNDDMRFTPTRIKVKEGETVKLVVKNKGKIMHEVVLGTTASLQQHAATMRKFPDMAHTAPYMAHVKPGGIQEIVWTFNRPGHFDFACLLPGHFEAGMAGKIEVGEKNRRNYFN</sequence>
<dbReference type="EMBL" id="JADOEL010000011">
    <property type="protein sequence ID" value="MBF8178729.1"/>
    <property type="molecule type" value="Genomic_DNA"/>
</dbReference>